<organism evidence="3 4">
    <name type="scientific">Entotheonella factor</name>
    <dbReference type="NCBI Taxonomy" id="1429438"/>
    <lineage>
        <taxon>Bacteria</taxon>
        <taxon>Pseudomonadati</taxon>
        <taxon>Nitrospinota/Tectimicrobiota group</taxon>
        <taxon>Candidatus Tectimicrobiota</taxon>
        <taxon>Candidatus Entotheonellia</taxon>
        <taxon>Candidatus Entotheonellales</taxon>
        <taxon>Candidatus Entotheonellaceae</taxon>
        <taxon>Candidatus Entotheonella</taxon>
    </lineage>
</organism>
<dbReference type="PANTHER" id="PTHR46558">
    <property type="entry name" value="TRACRIPTIONAL REGULATORY PROTEIN-RELATED-RELATED"/>
    <property type="match status" value="1"/>
</dbReference>
<evidence type="ECO:0000259" key="2">
    <source>
        <dbReference type="PROSITE" id="PS50943"/>
    </source>
</evidence>
<dbReference type="PROSITE" id="PS50943">
    <property type="entry name" value="HTH_CROC1"/>
    <property type="match status" value="1"/>
</dbReference>
<dbReference type="AlphaFoldDB" id="W4LCQ0"/>
<sequence length="75" mass="8173">MTFGERLKMFRELAGLSQNQLARKAGIHRATITAVEDGRQATVNIFTARSLARALEISIDMLVGDSESELQPAVA</sequence>
<protein>
    <recommendedName>
        <fullName evidence="2">HTH cro/C1-type domain-containing protein</fullName>
    </recommendedName>
</protein>
<dbReference type="Gene3D" id="1.10.260.40">
    <property type="entry name" value="lambda repressor-like DNA-binding domains"/>
    <property type="match status" value="1"/>
</dbReference>
<dbReference type="HOGENOM" id="CLU_066192_29_0_7"/>
<dbReference type="GO" id="GO:0003677">
    <property type="term" value="F:DNA binding"/>
    <property type="evidence" value="ECO:0007669"/>
    <property type="project" value="UniProtKB-KW"/>
</dbReference>
<feature type="domain" description="HTH cro/C1-type" evidence="2">
    <location>
        <begin position="7"/>
        <end position="62"/>
    </location>
</feature>
<dbReference type="SMART" id="SM00530">
    <property type="entry name" value="HTH_XRE"/>
    <property type="match status" value="1"/>
</dbReference>
<evidence type="ECO:0000256" key="1">
    <source>
        <dbReference type="ARBA" id="ARBA00023125"/>
    </source>
</evidence>
<name>W4LCQ0_ENTF1</name>
<dbReference type="EMBL" id="AZHW01000911">
    <property type="protein sequence ID" value="ETW95495.1"/>
    <property type="molecule type" value="Genomic_DNA"/>
</dbReference>
<proteinExistence type="predicted"/>
<evidence type="ECO:0000313" key="4">
    <source>
        <dbReference type="Proteomes" id="UP000019141"/>
    </source>
</evidence>
<dbReference type="Pfam" id="PF13560">
    <property type="entry name" value="HTH_31"/>
    <property type="match status" value="1"/>
</dbReference>
<dbReference type="Proteomes" id="UP000019141">
    <property type="component" value="Unassembled WGS sequence"/>
</dbReference>
<dbReference type="CDD" id="cd00093">
    <property type="entry name" value="HTH_XRE"/>
    <property type="match status" value="1"/>
</dbReference>
<gene>
    <name evidence="3" type="ORF">ETSY1_30410</name>
</gene>
<dbReference type="InterPro" id="IPR001387">
    <property type="entry name" value="Cro/C1-type_HTH"/>
</dbReference>
<keyword evidence="1" id="KW-0238">DNA-binding</keyword>
<comment type="caution">
    <text evidence="3">The sequence shown here is derived from an EMBL/GenBank/DDBJ whole genome shotgun (WGS) entry which is preliminary data.</text>
</comment>
<reference evidence="3 4" key="1">
    <citation type="journal article" date="2014" name="Nature">
        <title>An environmental bacterial taxon with a large and distinct metabolic repertoire.</title>
        <authorList>
            <person name="Wilson M.C."/>
            <person name="Mori T."/>
            <person name="Ruckert C."/>
            <person name="Uria A.R."/>
            <person name="Helf M.J."/>
            <person name="Takada K."/>
            <person name="Gernert C."/>
            <person name="Steffens U.A."/>
            <person name="Heycke N."/>
            <person name="Schmitt S."/>
            <person name="Rinke C."/>
            <person name="Helfrich E.J."/>
            <person name="Brachmann A.O."/>
            <person name="Gurgui C."/>
            <person name="Wakimoto T."/>
            <person name="Kracht M."/>
            <person name="Crusemann M."/>
            <person name="Hentschel U."/>
            <person name="Abe I."/>
            <person name="Matsunaga S."/>
            <person name="Kalinowski J."/>
            <person name="Takeyama H."/>
            <person name="Piel J."/>
        </authorList>
    </citation>
    <scope>NUCLEOTIDE SEQUENCE [LARGE SCALE GENOMIC DNA]</scope>
    <source>
        <strain evidence="4">TSY1</strain>
    </source>
</reference>
<keyword evidence="4" id="KW-1185">Reference proteome</keyword>
<dbReference type="InterPro" id="IPR010982">
    <property type="entry name" value="Lambda_DNA-bd_dom_sf"/>
</dbReference>
<evidence type="ECO:0000313" key="3">
    <source>
        <dbReference type="EMBL" id="ETW95495.1"/>
    </source>
</evidence>
<dbReference type="SUPFAM" id="SSF47413">
    <property type="entry name" value="lambda repressor-like DNA-binding domains"/>
    <property type="match status" value="1"/>
</dbReference>
<dbReference type="PANTHER" id="PTHR46558:SF11">
    <property type="entry name" value="HTH-TYPE TRANSCRIPTIONAL REGULATOR XRE"/>
    <property type="match status" value="1"/>
</dbReference>
<accession>W4LCQ0</accession>